<dbReference type="InterPro" id="IPR000390">
    <property type="entry name" value="Small_drug/metabolite_transptr"/>
</dbReference>
<gene>
    <name evidence="9" type="ORF">LZ480_13775</name>
</gene>
<dbReference type="PANTHER" id="PTHR30561">
    <property type="entry name" value="SMR FAMILY PROTON-DEPENDENT DRUG EFFLUX TRANSPORTER SUGE"/>
    <property type="match status" value="1"/>
</dbReference>
<keyword evidence="6 8" id="KW-0472">Membrane</keyword>
<sequence length="104" mass="11187">MGWLFVILAAILETIGVIGLKKYSTTKNLMNAMILVSGFGGAFYFLYASFDYLQVSVAYAVWIGIGTTAAVIINMIFFGESKSIGRFVAVLVIVVGVSGLKYVS</sequence>
<organism evidence="9 10">
    <name type="scientific">Solibacillus palustris</name>
    <dbReference type="NCBI Taxonomy" id="2908203"/>
    <lineage>
        <taxon>Bacteria</taxon>
        <taxon>Bacillati</taxon>
        <taxon>Bacillota</taxon>
        <taxon>Bacilli</taxon>
        <taxon>Bacillales</taxon>
        <taxon>Caryophanaceae</taxon>
        <taxon>Solibacillus</taxon>
    </lineage>
</organism>
<comment type="similarity">
    <text evidence="7">Belongs to the drug/metabolite transporter (DMT) superfamily. Small multidrug resistance (SMR) (TC 2.A.7.1) family.</text>
</comment>
<name>A0ABS9UFT0_9BACL</name>
<dbReference type="Pfam" id="PF00893">
    <property type="entry name" value="Multi_Drug_Res"/>
    <property type="match status" value="1"/>
</dbReference>
<feature type="transmembrane region" description="Helical" evidence="8">
    <location>
        <begin position="32"/>
        <end position="50"/>
    </location>
</feature>
<evidence type="ECO:0000313" key="9">
    <source>
        <dbReference type="EMBL" id="MCH7322944.1"/>
    </source>
</evidence>
<reference evidence="9 10" key="1">
    <citation type="submission" date="2022-03" db="EMBL/GenBank/DDBJ databases">
        <authorList>
            <person name="Jo J.-H."/>
            <person name="Im W.-T."/>
        </authorList>
    </citation>
    <scope>NUCLEOTIDE SEQUENCE [LARGE SCALE GENOMIC DNA]</scope>
    <source>
        <strain evidence="9 10">MA9</strain>
    </source>
</reference>
<keyword evidence="10" id="KW-1185">Reference proteome</keyword>
<dbReference type="InterPro" id="IPR037185">
    <property type="entry name" value="EmrE-like"/>
</dbReference>
<dbReference type="EMBL" id="JAKZFC010000005">
    <property type="protein sequence ID" value="MCH7322944.1"/>
    <property type="molecule type" value="Genomic_DNA"/>
</dbReference>
<comment type="caution">
    <text evidence="9">The sequence shown here is derived from an EMBL/GenBank/DDBJ whole genome shotgun (WGS) entry which is preliminary data.</text>
</comment>
<dbReference type="SUPFAM" id="SSF103481">
    <property type="entry name" value="Multidrug resistance efflux transporter EmrE"/>
    <property type="match status" value="1"/>
</dbReference>
<evidence type="ECO:0000256" key="6">
    <source>
        <dbReference type="ARBA" id="ARBA00023136"/>
    </source>
</evidence>
<evidence type="ECO:0000256" key="8">
    <source>
        <dbReference type="SAM" id="Phobius"/>
    </source>
</evidence>
<keyword evidence="3" id="KW-1003">Cell membrane</keyword>
<proteinExistence type="inferred from homology"/>
<evidence type="ECO:0000256" key="2">
    <source>
        <dbReference type="ARBA" id="ARBA00022448"/>
    </source>
</evidence>
<evidence type="ECO:0000256" key="3">
    <source>
        <dbReference type="ARBA" id="ARBA00022475"/>
    </source>
</evidence>
<evidence type="ECO:0000256" key="1">
    <source>
        <dbReference type="ARBA" id="ARBA00004651"/>
    </source>
</evidence>
<evidence type="ECO:0000313" key="10">
    <source>
        <dbReference type="Proteomes" id="UP001316087"/>
    </source>
</evidence>
<accession>A0ABS9UFT0</accession>
<dbReference type="RefSeq" id="WP_241370108.1">
    <property type="nucleotide sequence ID" value="NZ_JAKZFC010000005.1"/>
</dbReference>
<dbReference type="InterPro" id="IPR045324">
    <property type="entry name" value="Small_multidrug_res"/>
</dbReference>
<dbReference type="PANTHER" id="PTHR30561:SF0">
    <property type="entry name" value="GUANIDINIUM EXPORTER"/>
    <property type="match status" value="1"/>
</dbReference>
<feature type="transmembrane region" description="Helical" evidence="8">
    <location>
        <begin position="84"/>
        <end position="103"/>
    </location>
</feature>
<keyword evidence="2" id="KW-0813">Transport</keyword>
<feature type="transmembrane region" description="Helical" evidence="8">
    <location>
        <begin position="57"/>
        <end position="78"/>
    </location>
</feature>
<keyword evidence="5 8" id="KW-1133">Transmembrane helix</keyword>
<evidence type="ECO:0000256" key="4">
    <source>
        <dbReference type="ARBA" id="ARBA00022692"/>
    </source>
</evidence>
<comment type="subcellular location">
    <subcellularLocation>
        <location evidence="1 7">Cell membrane</location>
        <topology evidence="1 7">Multi-pass membrane protein</topology>
    </subcellularLocation>
</comment>
<evidence type="ECO:0000256" key="7">
    <source>
        <dbReference type="RuleBase" id="RU003942"/>
    </source>
</evidence>
<keyword evidence="4 7" id="KW-0812">Transmembrane</keyword>
<protein>
    <submittedName>
        <fullName evidence="9">SMR family transporter</fullName>
    </submittedName>
</protein>
<evidence type="ECO:0000256" key="5">
    <source>
        <dbReference type="ARBA" id="ARBA00022989"/>
    </source>
</evidence>
<dbReference type="Proteomes" id="UP001316087">
    <property type="component" value="Unassembled WGS sequence"/>
</dbReference>
<dbReference type="Gene3D" id="1.10.3730.20">
    <property type="match status" value="1"/>
</dbReference>